<sequence length="736" mass="78813">MTIFNYEVDADGVAVISWDLPGASMNVMTEGGIAELDAAFDKALGDDAVKGIVLTSAKKDFAGGMDLNILGKARKAAEAAGRAPAEAVFEGVMRMHRLLRKIELAGMDFKTKKGGKPVVWASPGTAAGIGLELGLACHRRIVADNPKAKIGLPEILVGIFPGAGGTTRLARMLGVMGASPFLFEGKMMAPKAVKAAGVVDEIVPPEALMEAAKAWVSKASEADLVKPWDAKGYKMPGGAPYTPQGFQTMAGGIAMIHGRTQGVYPAAKALMSAIYEGAQVDFDTAIRIEARWMTSIMLNPTSAAMIRSLFLNKEALEKGAVRPKDVPDMRVKKLGVLGAGMMGAGIAYVSARAGIEVVLMDRDQAAADKGLATITGLLDDDVKKKRLTAEAKDAVLSRLTATPDYAALKGADLVVEAVFEDPGVKGEVTKQAEAELPEEAIFATNTSTLPISELAKASRDPERFIGIHFFSPVHRMMLVEIIKGEKTGDEAVAKALDFVRQLRKTPIVVNDARFFYANRCIIPYGGEAARMVAEGIEPVLIENAAKQLGFPLGPLQLGDETSIDLAEKIMRATKAALGDDYPENPGDDVVQVLFDAGRLGRKSKAGYFEYDENGKRTGLWRGLQEHFPLAKEQPDVTEVQHRLMLAQVLEAVKALEEGVLEDIREGDVGAILGWGFAPWSGGPFSWIDMLGADEVVRICDRLAQKHGPRFTAPKLLRDVAEAGESFYGRHEATKAA</sequence>
<evidence type="ECO:0000256" key="7">
    <source>
        <dbReference type="ARBA" id="ARBA00023098"/>
    </source>
</evidence>
<comment type="similarity">
    <text evidence="2">In the central section; belongs to the 3-hydroxyacyl-CoA dehydrogenase family.</text>
</comment>
<accession>A0A7L5BWU8</accession>
<dbReference type="GO" id="GO:0006635">
    <property type="term" value="P:fatty acid beta-oxidation"/>
    <property type="evidence" value="ECO:0007669"/>
    <property type="project" value="UniProtKB-UniPathway"/>
</dbReference>
<dbReference type="Pfam" id="PF00725">
    <property type="entry name" value="3HCDH"/>
    <property type="match status" value="1"/>
</dbReference>
<dbReference type="InterPro" id="IPR029045">
    <property type="entry name" value="ClpP/crotonase-like_dom_sf"/>
</dbReference>
<reference evidence="13 14" key="1">
    <citation type="submission" date="2020-02" db="EMBL/GenBank/DDBJ databases">
        <title>complete genome sequence of Rhodobacteraceae bacterium.</title>
        <authorList>
            <person name="Park J."/>
            <person name="Kim Y.-S."/>
            <person name="Kim K.-H."/>
        </authorList>
    </citation>
    <scope>NUCLEOTIDE SEQUENCE [LARGE SCALE GENOMIC DNA]</scope>
    <source>
        <strain evidence="13 14">RR4-56</strain>
    </source>
</reference>
<dbReference type="InterPro" id="IPR036291">
    <property type="entry name" value="NAD(P)-bd_dom_sf"/>
</dbReference>
<dbReference type="GO" id="GO:0004300">
    <property type="term" value="F:enoyl-CoA hydratase activity"/>
    <property type="evidence" value="ECO:0007669"/>
    <property type="project" value="TreeGrafter"/>
</dbReference>
<dbReference type="SUPFAM" id="SSF52096">
    <property type="entry name" value="ClpP/crotonase"/>
    <property type="match status" value="1"/>
</dbReference>
<dbReference type="GO" id="GO:0070403">
    <property type="term" value="F:NAD+ binding"/>
    <property type="evidence" value="ECO:0007669"/>
    <property type="project" value="InterPro"/>
</dbReference>
<feature type="domain" description="3-hydroxyacyl-CoA dehydrogenase C-terminal" evidence="11">
    <location>
        <begin position="515"/>
        <end position="610"/>
    </location>
</feature>
<dbReference type="Gene3D" id="3.40.50.720">
    <property type="entry name" value="NAD(P)-binding Rossmann-like Domain"/>
    <property type="match status" value="1"/>
</dbReference>
<dbReference type="AlphaFoldDB" id="A0A7L5BWU8"/>
<dbReference type="EMBL" id="CP049056">
    <property type="protein sequence ID" value="QIE56212.1"/>
    <property type="molecule type" value="Genomic_DNA"/>
</dbReference>
<dbReference type="Proteomes" id="UP000503336">
    <property type="component" value="Chromosome"/>
</dbReference>
<keyword evidence="5" id="KW-0560">Oxidoreductase</keyword>
<keyword evidence="4" id="KW-0442">Lipid degradation</keyword>
<protein>
    <submittedName>
        <fullName evidence="13">3-hydroxyacyl-CoA dehydrogenase</fullName>
    </submittedName>
</protein>
<keyword evidence="8" id="KW-0456">Lyase</keyword>
<gene>
    <name evidence="13" type="ORF">G5B40_12530</name>
</gene>
<dbReference type="InterPro" id="IPR001753">
    <property type="entry name" value="Enoyl-CoA_hydra/iso"/>
</dbReference>
<dbReference type="Pfam" id="PF00378">
    <property type="entry name" value="ECH_1"/>
    <property type="match status" value="1"/>
</dbReference>
<name>A0A7L5BWU8_9RHOB</name>
<keyword evidence="3" id="KW-0276">Fatty acid metabolism</keyword>
<dbReference type="InterPro" id="IPR008927">
    <property type="entry name" value="6-PGluconate_DH-like_C_sf"/>
</dbReference>
<dbReference type="SUPFAM" id="SSF51735">
    <property type="entry name" value="NAD(P)-binding Rossmann-fold domains"/>
    <property type="match status" value="1"/>
</dbReference>
<keyword evidence="9" id="KW-0511">Multifunctional enzyme</keyword>
<proteinExistence type="inferred from homology"/>
<evidence type="ECO:0000256" key="5">
    <source>
        <dbReference type="ARBA" id="ARBA00023002"/>
    </source>
</evidence>
<evidence type="ECO:0000259" key="11">
    <source>
        <dbReference type="Pfam" id="PF00725"/>
    </source>
</evidence>
<dbReference type="FunFam" id="3.40.50.720:FF:000009">
    <property type="entry name" value="Fatty oxidation complex, alpha subunit"/>
    <property type="match status" value="1"/>
</dbReference>
<dbReference type="InterPro" id="IPR006108">
    <property type="entry name" value="3HC_DH_C"/>
</dbReference>
<evidence type="ECO:0000256" key="6">
    <source>
        <dbReference type="ARBA" id="ARBA00023027"/>
    </source>
</evidence>
<dbReference type="Pfam" id="PF02737">
    <property type="entry name" value="3HCDH_N"/>
    <property type="match status" value="1"/>
</dbReference>
<dbReference type="Gene3D" id="3.90.226.10">
    <property type="entry name" value="2-enoyl-CoA Hydratase, Chain A, domain 1"/>
    <property type="match status" value="1"/>
</dbReference>
<organism evidence="13 14">
    <name type="scientific">Pikeienuella piscinae</name>
    <dbReference type="NCBI Taxonomy" id="2748098"/>
    <lineage>
        <taxon>Bacteria</taxon>
        <taxon>Pseudomonadati</taxon>
        <taxon>Pseudomonadota</taxon>
        <taxon>Alphaproteobacteria</taxon>
        <taxon>Rhodobacterales</taxon>
        <taxon>Paracoccaceae</taxon>
        <taxon>Pikeienuella</taxon>
    </lineage>
</organism>
<keyword evidence="14" id="KW-1185">Reference proteome</keyword>
<evidence type="ECO:0000256" key="10">
    <source>
        <dbReference type="ARBA" id="ARBA00049556"/>
    </source>
</evidence>
<dbReference type="PANTHER" id="PTHR43612:SF3">
    <property type="entry name" value="TRIFUNCTIONAL ENZYME SUBUNIT ALPHA, MITOCHONDRIAL"/>
    <property type="match status" value="1"/>
</dbReference>
<keyword evidence="6" id="KW-0520">NAD</keyword>
<dbReference type="InterPro" id="IPR050136">
    <property type="entry name" value="FA_oxidation_alpha_subunit"/>
</dbReference>
<dbReference type="UniPathway" id="UPA00659"/>
<evidence type="ECO:0000313" key="14">
    <source>
        <dbReference type="Proteomes" id="UP000503336"/>
    </source>
</evidence>
<comment type="catalytic activity">
    <reaction evidence="10">
        <text>a (3S)-3-hydroxyacyl-CoA + NAD(+) = a 3-oxoacyl-CoA + NADH + H(+)</text>
        <dbReference type="Rhea" id="RHEA:22432"/>
        <dbReference type="ChEBI" id="CHEBI:15378"/>
        <dbReference type="ChEBI" id="CHEBI:57318"/>
        <dbReference type="ChEBI" id="CHEBI:57540"/>
        <dbReference type="ChEBI" id="CHEBI:57945"/>
        <dbReference type="ChEBI" id="CHEBI:90726"/>
        <dbReference type="EC" id="1.1.1.35"/>
    </reaction>
</comment>
<evidence type="ECO:0000256" key="2">
    <source>
        <dbReference type="ARBA" id="ARBA00007005"/>
    </source>
</evidence>
<dbReference type="RefSeq" id="WP_165099149.1">
    <property type="nucleotide sequence ID" value="NZ_CP049056.1"/>
</dbReference>
<evidence type="ECO:0000256" key="8">
    <source>
        <dbReference type="ARBA" id="ARBA00023239"/>
    </source>
</evidence>
<dbReference type="KEGG" id="hdh:G5B40_12530"/>
<dbReference type="InterPro" id="IPR006176">
    <property type="entry name" value="3-OHacyl-CoA_DH_NAD-bd"/>
</dbReference>
<dbReference type="GO" id="GO:0016509">
    <property type="term" value="F:long-chain (3S)-3-hydroxyacyl-CoA dehydrogenase (NAD+) activity"/>
    <property type="evidence" value="ECO:0007669"/>
    <property type="project" value="TreeGrafter"/>
</dbReference>
<evidence type="ECO:0000256" key="1">
    <source>
        <dbReference type="ARBA" id="ARBA00005005"/>
    </source>
</evidence>
<evidence type="ECO:0000259" key="12">
    <source>
        <dbReference type="Pfam" id="PF02737"/>
    </source>
</evidence>
<evidence type="ECO:0000256" key="9">
    <source>
        <dbReference type="ARBA" id="ARBA00023268"/>
    </source>
</evidence>
<feature type="domain" description="3-hydroxyacyl-CoA dehydrogenase NAD binding" evidence="12">
    <location>
        <begin position="333"/>
        <end position="511"/>
    </location>
</feature>
<dbReference type="SUPFAM" id="SSF48179">
    <property type="entry name" value="6-phosphogluconate dehydrogenase C-terminal domain-like"/>
    <property type="match status" value="2"/>
</dbReference>
<comment type="pathway">
    <text evidence="1">Lipid metabolism; fatty acid beta-oxidation.</text>
</comment>
<evidence type="ECO:0000256" key="4">
    <source>
        <dbReference type="ARBA" id="ARBA00022963"/>
    </source>
</evidence>
<dbReference type="PANTHER" id="PTHR43612">
    <property type="entry name" value="TRIFUNCTIONAL ENZYME SUBUNIT ALPHA"/>
    <property type="match status" value="1"/>
</dbReference>
<dbReference type="Gene3D" id="1.10.1040.50">
    <property type="match status" value="1"/>
</dbReference>
<keyword evidence="7" id="KW-0443">Lipid metabolism</keyword>
<evidence type="ECO:0000256" key="3">
    <source>
        <dbReference type="ARBA" id="ARBA00022832"/>
    </source>
</evidence>
<evidence type="ECO:0000313" key="13">
    <source>
        <dbReference type="EMBL" id="QIE56212.1"/>
    </source>
</evidence>
<dbReference type="CDD" id="cd06558">
    <property type="entry name" value="crotonase-like"/>
    <property type="match status" value="1"/>
</dbReference>